<evidence type="ECO:0000259" key="1">
    <source>
        <dbReference type="Pfam" id="PF18050"/>
    </source>
</evidence>
<reference evidence="2 3" key="1">
    <citation type="submission" date="2019-03" db="EMBL/GenBank/DDBJ databases">
        <title>Genomic Encyclopedia of Archaeal and Bacterial Type Strains, Phase II (KMG-II): from individual species to whole genera.</title>
        <authorList>
            <person name="Goeker M."/>
        </authorList>
    </citation>
    <scope>NUCLEOTIDE SEQUENCE [LARGE SCALE GENOMIC DNA]</scope>
    <source>
        <strain evidence="2 3">DSM 27697</strain>
    </source>
</reference>
<feature type="domain" description="Cyclophilin-like" evidence="1">
    <location>
        <begin position="23"/>
        <end position="131"/>
    </location>
</feature>
<dbReference type="Proteomes" id="UP000294546">
    <property type="component" value="Unassembled WGS sequence"/>
</dbReference>
<gene>
    <name evidence="2" type="ORF">CLV83_3662</name>
</gene>
<dbReference type="Gene3D" id="2.40.100.20">
    <property type="match status" value="1"/>
</dbReference>
<name>A0A4V2PD90_9GAMM</name>
<organism evidence="2 3">
    <name type="scientific">Marinobacterium mangrovicola</name>
    <dbReference type="NCBI Taxonomy" id="1476959"/>
    <lineage>
        <taxon>Bacteria</taxon>
        <taxon>Pseudomonadati</taxon>
        <taxon>Pseudomonadota</taxon>
        <taxon>Gammaproteobacteria</taxon>
        <taxon>Oceanospirillales</taxon>
        <taxon>Oceanospirillaceae</taxon>
        <taxon>Marinobacterium</taxon>
    </lineage>
</organism>
<accession>A0A4V2PD90</accession>
<dbReference type="EMBL" id="SMFU01000011">
    <property type="protein sequence ID" value="TCK04246.1"/>
    <property type="molecule type" value="Genomic_DNA"/>
</dbReference>
<dbReference type="AlphaFoldDB" id="A0A4V2PD90"/>
<dbReference type="InterPro" id="IPR041183">
    <property type="entry name" value="Cyclophilin-like"/>
</dbReference>
<dbReference type="InterPro" id="IPR029000">
    <property type="entry name" value="Cyclophilin-like_dom_sf"/>
</dbReference>
<dbReference type="SUPFAM" id="SSF50891">
    <property type="entry name" value="Cyclophilin-like"/>
    <property type="match status" value="1"/>
</dbReference>
<dbReference type="Pfam" id="PF18050">
    <property type="entry name" value="Cyclophil_like2"/>
    <property type="match status" value="1"/>
</dbReference>
<protein>
    <recommendedName>
        <fullName evidence="1">Cyclophilin-like domain-containing protein</fullName>
    </recommendedName>
</protein>
<evidence type="ECO:0000313" key="3">
    <source>
        <dbReference type="Proteomes" id="UP000294546"/>
    </source>
</evidence>
<keyword evidence="3" id="KW-1185">Reference proteome</keyword>
<proteinExistence type="predicted"/>
<evidence type="ECO:0000313" key="2">
    <source>
        <dbReference type="EMBL" id="TCK04246.1"/>
    </source>
</evidence>
<comment type="caution">
    <text evidence="2">The sequence shown here is derived from an EMBL/GenBank/DDBJ whole genome shotgun (WGS) entry which is preliminary data.</text>
</comment>
<sequence length="134" mass="14356">MAAQGQDIQSHSGPSEDLMKIRIIVGDQELPATLEDNASAKAFAEMLPLDLKLDDYHGIEKVSDLPGSLPTQDAPAGIDPDVGDITLYAPWGNLAIFYRDFGYASGLVKLGRIEGSMAALSVKGSLKARIERVE</sequence>